<reference evidence="2" key="1">
    <citation type="submission" date="2016-10" db="EMBL/GenBank/DDBJ databases">
        <authorList>
            <person name="Varghese N."/>
            <person name="Submissions S."/>
        </authorList>
    </citation>
    <scope>NUCLEOTIDE SEQUENCE [LARGE SCALE GENOMIC DNA]</scope>
    <source>
        <strain evidence="2">CGMCC 1.8704</strain>
    </source>
</reference>
<gene>
    <name evidence="1" type="ORF">SAMN04487942_0746</name>
</gene>
<dbReference type="OrthoDB" id="1364844at2"/>
<evidence type="ECO:0000313" key="2">
    <source>
        <dbReference type="Proteomes" id="UP000198657"/>
    </source>
</evidence>
<organism evidence="1 2">
    <name type="scientific">Flavobacterium sinopsychrotolerans</name>
    <dbReference type="NCBI Taxonomy" id="604089"/>
    <lineage>
        <taxon>Bacteria</taxon>
        <taxon>Pseudomonadati</taxon>
        <taxon>Bacteroidota</taxon>
        <taxon>Flavobacteriia</taxon>
        <taxon>Flavobacteriales</taxon>
        <taxon>Flavobacteriaceae</taxon>
        <taxon>Flavobacterium</taxon>
    </lineage>
</organism>
<sequence>MKYSIYSFIIFYLFSCNTKKTPNNILTDYKVSKTISAIKIVDSLTIEESIIVNTLLRLQLESDRYNNTRKNEILLIKESINPLVALNAYDYAYKERKSSVSSRLLINPNSLDNEDGWVIDSLKIDSLKNKYNKDEVYNWKESDVKNYKISIMNSKTFINIIKSGSYINLPEKLVIYVSKPLIINKKYALIFFNSGNSQFGFNTIERFTVLMKKIEGKWVKDIYYYDGTYD</sequence>
<proteinExistence type="predicted"/>
<dbReference type="Proteomes" id="UP000198657">
    <property type="component" value="Unassembled WGS sequence"/>
</dbReference>
<keyword evidence="2" id="KW-1185">Reference proteome</keyword>
<dbReference type="EMBL" id="FODN01000001">
    <property type="protein sequence ID" value="SEN72823.1"/>
    <property type="molecule type" value="Genomic_DNA"/>
</dbReference>
<name>A0A1H8IW18_9FLAO</name>
<dbReference type="AlphaFoldDB" id="A0A1H8IW18"/>
<evidence type="ECO:0000313" key="1">
    <source>
        <dbReference type="EMBL" id="SEN72823.1"/>
    </source>
</evidence>
<accession>A0A1H8IW18</accession>
<dbReference type="STRING" id="604089.SAMN04487942_0746"/>
<protein>
    <submittedName>
        <fullName evidence="1">Uncharacterized protein</fullName>
    </submittedName>
</protein>
<dbReference type="RefSeq" id="WP_091165960.1">
    <property type="nucleotide sequence ID" value="NZ_FODN01000001.1"/>
</dbReference>